<proteinExistence type="predicted"/>
<dbReference type="AlphaFoldDB" id="A0ABD1Z931"/>
<reference evidence="1 2" key="1">
    <citation type="submission" date="2024-09" db="EMBL/GenBank/DDBJ databases">
        <title>Chromosome-scale assembly of Riccia fluitans.</title>
        <authorList>
            <person name="Paukszto L."/>
            <person name="Sawicki J."/>
            <person name="Karawczyk K."/>
            <person name="Piernik-Szablinska J."/>
            <person name="Szczecinska M."/>
            <person name="Mazdziarz M."/>
        </authorList>
    </citation>
    <scope>NUCLEOTIDE SEQUENCE [LARGE SCALE GENOMIC DNA]</scope>
    <source>
        <strain evidence="1">Rf_01</strain>
        <tissue evidence="1">Aerial parts of the thallus</tissue>
    </source>
</reference>
<dbReference type="EMBL" id="JBHFFA010000002">
    <property type="protein sequence ID" value="KAL2644307.1"/>
    <property type="molecule type" value="Genomic_DNA"/>
</dbReference>
<accession>A0ABD1Z931</accession>
<gene>
    <name evidence="1" type="ORF">R1flu_011894</name>
</gene>
<comment type="caution">
    <text evidence="1">The sequence shown here is derived from an EMBL/GenBank/DDBJ whole genome shotgun (WGS) entry which is preliminary data.</text>
</comment>
<name>A0ABD1Z931_9MARC</name>
<keyword evidence="2" id="KW-1185">Reference proteome</keyword>
<organism evidence="1 2">
    <name type="scientific">Riccia fluitans</name>
    <dbReference type="NCBI Taxonomy" id="41844"/>
    <lineage>
        <taxon>Eukaryota</taxon>
        <taxon>Viridiplantae</taxon>
        <taxon>Streptophyta</taxon>
        <taxon>Embryophyta</taxon>
        <taxon>Marchantiophyta</taxon>
        <taxon>Marchantiopsida</taxon>
        <taxon>Marchantiidae</taxon>
        <taxon>Marchantiales</taxon>
        <taxon>Ricciaceae</taxon>
        <taxon>Riccia</taxon>
    </lineage>
</organism>
<protein>
    <submittedName>
        <fullName evidence="1">Uncharacterized protein</fullName>
    </submittedName>
</protein>
<dbReference type="Proteomes" id="UP001605036">
    <property type="component" value="Unassembled WGS sequence"/>
</dbReference>
<evidence type="ECO:0000313" key="2">
    <source>
        <dbReference type="Proteomes" id="UP001605036"/>
    </source>
</evidence>
<sequence length="86" mass="9646">MTSILILHTSLMSSGRSYIHGVSYSSKTRRLDMIHSLTRMIQMETADSDDSSTKANGSRQCSICKVQSGNEWKIRSVLEVPVRDII</sequence>
<evidence type="ECO:0000313" key="1">
    <source>
        <dbReference type="EMBL" id="KAL2644307.1"/>
    </source>
</evidence>